<organism evidence="1 2">
    <name type="scientific">Thermoleptolyngbya sichuanensis A183</name>
    <dbReference type="NCBI Taxonomy" id="2737172"/>
    <lineage>
        <taxon>Bacteria</taxon>
        <taxon>Bacillati</taxon>
        <taxon>Cyanobacteriota</taxon>
        <taxon>Cyanophyceae</taxon>
        <taxon>Oculatellales</taxon>
        <taxon>Oculatellaceae</taxon>
        <taxon>Thermoleptolyngbya</taxon>
        <taxon>Thermoleptolyngbya sichuanensis</taxon>
    </lineage>
</organism>
<accession>A0A6M8B4N3</accession>
<reference evidence="1 2" key="1">
    <citation type="submission" date="2020-05" db="EMBL/GenBank/DDBJ databases">
        <title>Complete genome sequence of of a novel Thermoleptolyngbya strain isolated from hot springs of Ganzi, Sichuan China.</title>
        <authorList>
            <person name="Tang J."/>
            <person name="Daroch M."/>
            <person name="Li L."/>
            <person name="Waleron K."/>
            <person name="Waleron M."/>
            <person name="Waleron M."/>
        </authorList>
    </citation>
    <scope>NUCLEOTIDE SEQUENCE [LARGE SCALE GENOMIC DNA]</scope>
    <source>
        <strain evidence="1 2">PKUAC-SCTA183</strain>
    </source>
</reference>
<keyword evidence="2" id="KW-1185">Reference proteome</keyword>
<dbReference type="EMBL" id="CP053661">
    <property type="protein sequence ID" value="QKD80952.1"/>
    <property type="molecule type" value="Genomic_DNA"/>
</dbReference>
<protein>
    <submittedName>
        <fullName evidence="1">Uncharacterized protein</fullName>
    </submittedName>
</protein>
<sequence length="55" mass="5906">MAGESSQTARSPLTFRGSSTLTAVPWDVKRRAVKVRPLDGGGEISWGYSPPSNRS</sequence>
<dbReference type="AlphaFoldDB" id="A0A6M8B4N3"/>
<dbReference type="Proteomes" id="UP000505210">
    <property type="component" value="Chromosome"/>
</dbReference>
<dbReference type="KEGG" id="theu:HPC62_01115"/>
<proteinExistence type="predicted"/>
<dbReference type="RefSeq" id="WP_172353377.1">
    <property type="nucleotide sequence ID" value="NZ_CP053661.1"/>
</dbReference>
<name>A0A6M8B4N3_9CYAN</name>
<evidence type="ECO:0000313" key="2">
    <source>
        <dbReference type="Proteomes" id="UP000505210"/>
    </source>
</evidence>
<gene>
    <name evidence="1" type="ORF">HPC62_01115</name>
</gene>
<evidence type="ECO:0000313" key="1">
    <source>
        <dbReference type="EMBL" id="QKD80952.1"/>
    </source>
</evidence>